<gene>
    <name evidence="2" type="ORF">NWE73_08955</name>
</gene>
<keyword evidence="1" id="KW-0812">Transmembrane</keyword>
<keyword evidence="1" id="KW-1133">Transmembrane helix</keyword>
<keyword evidence="1" id="KW-0472">Membrane</keyword>
<dbReference type="EMBL" id="JANRMI010000002">
    <property type="protein sequence ID" value="MDG0816490.1"/>
    <property type="molecule type" value="Genomic_DNA"/>
</dbReference>
<evidence type="ECO:0000256" key="1">
    <source>
        <dbReference type="SAM" id="Phobius"/>
    </source>
</evidence>
<protein>
    <submittedName>
        <fullName evidence="2">Uncharacterized protein</fullName>
    </submittedName>
</protein>
<dbReference type="Proteomes" id="UP001152321">
    <property type="component" value="Unassembled WGS sequence"/>
</dbReference>
<organism evidence="2 3">
    <name type="scientific">Bdellovibrio svalbardensis</name>
    <dbReference type="NCBI Taxonomy" id="2972972"/>
    <lineage>
        <taxon>Bacteria</taxon>
        <taxon>Pseudomonadati</taxon>
        <taxon>Bdellovibrionota</taxon>
        <taxon>Bdellovibrionia</taxon>
        <taxon>Bdellovibrionales</taxon>
        <taxon>Pseudobdellovibrionaceae</taxon>
        <taxon>Bdellovibrio</taxon>
    </lineage>
</organism>
<evidence type="ECO:0000313" key="3">
    <source>
        <dbReference type="Proteomes" id="UP001152321"/>
    </source>
</evidence>
<sequence length="158" mass="17553">MRNDGNEPKESRLTYAAIVVLVALLLPLGQWLKSEIWSSEVASKLDQDKELRKAKVTANFKEGDLVSVADLLVFHKELVGKRVRVRGDLQKVDLTQTYLSDLPCGRKFTNDIHVIEQSGTPGFGLKGLVEIEGNLEGLSVLVPKSIKQINKLDPKDCE</sequence>
<dbReference type="RefSeq" id="WP_277577969.1">
    <property type="nucleotide sequence ID" value="NZ_JANRMI010000002.1"/>
</dbReference>
<name>A0ABT6DI15_9BACT</name>
<evidence type="ECO:0000313" key="2">
    <source>
        <dbReference type="EMBL" id="MDG0816490.1"/>
    </source>
</evidence>
<reference evidence="2" key="1">
    <citation type="submission" date="2022-08" db="EMBL/GenBank/DDBJ databases">
        <title>Novel Bdellovibrio Species Isolated from Svalbard: Designation Bdellovibrio svalbardensis.</title>
        <authorList>
            <person name="Mitchell R.J."/>
            <person name="Choi S.Y."/>
        </authorList>
    </citation>
    <scope>NUCLEOTIDE SEQUENCE</scope>
    <source>
        <strain evidence="2">PAP01</strain>
    </source>
</reference>
<comment type="caution">
    <text evidence="2">The sequence shown here is derived from an EMBL/GenBank/DDBJ whole genome shotgun (WGS) entry which is preliminary data.</text>
</comment>
<accession>A0ABT6DI15</accession>
<proteinExistence type="predicted"/>
<feature type="transmembrane region" description="Helical" evidence="1">
    <location>
        <begin position="12"/>
        <end position="32"/>
    </location>
</feature>
<keyword evidence="3" id="KW-1185">Reference proteome</keyword>